<keyword evidence="2" id="KW-1185">Reference proteome</keyword>
<protein>
    <recommendedName>
        <fullName evidence="3">BED-type domain-containing protein</fullName>
    </recommendedName>
</protein>
<gene>
    <name evidence="1" type="ORF">M513_14183</name>
</gene>
<name>A0A085LIZ4_9BILA</name>
<sequence>MARRVSRSSIRPLAYELRQRERDSTTKATKVRRNWDSFVPYWRKYVDWSADRLHATCKLCNRTLCTPRGKPFPFKRHLLRKNHLKPEEATSEKRSNVIHTKVRVV</sequence>
<reference evidence="1 2" key="1">
    <citation type="journal article" date="2014" name="Nat. Genet.">
        <title>Genome and transcriptome of the porcine whipworm Trichuris suis.</title>
        <authorList>
            <person name="Jex A.R."/>
            <person name="Nejsum P."/>
            <person name="Schwarz E.M."/>
            <person name="Hu L."/>
            <person name="Young N.D."/>
            <person name="Hall R.S."/>
            <person name="Korhonen P.K."/>
            <person name="Liao S."/>
            <person name="Thamsborg S."/>
            <person name="Xia J."/>
            <person name="Xu P."/>
            <person name="Wang S."/>
            <person name="Scheerlinck J.P."/>
            <person name="Hofmann A."/>
            <person name="Sternberg P.W."/>
            <person name="Wang J."/>
            <person name="Gasser R.B."/>
        </authorList>
    </citation>
    <scope>NUCLEOTIDE SEQUENCE [LARGE SCALE GENOMIC DNA]</scope>
    <source>
        <strain evidence="1">DCEP-RM93M</strain>
    </source>
</reference>
<dbReference type="EMBL" id="KL364058">
    <property type="protein sequence ID" value="KFD44940.1"/>
    <property type="molecule type" value="Genomic_DNA"/>
</dbReference>
<evidence type="ECO:0000313" key="1">
    <source>
        <dbReference type="EMBL" id="KFD44940.1"/>
    </source>
</evidence>
<accession>A0A085LIZ4</accession>
<evidence type="ECO:0000313" key="2">
    <source>
        <dbReference type="Proteomes" id="UP000030764"/>
    </source>
</evidence>
<proteinExistence type="predicted"/>
<dbReference type="AlphaFoldDB" id="A0A085LIZ4"/>
<dbReference type="Proteomes" id="UP000030764">
    <property type="component" value="Unassembled WGS sequence"/>
</dbReference>
<organism evidence="1 2">
    <name type="scientific">Trichuris suis</name>
    <name type="common">pig whipworm</name>
    <dbReference type="NCBI Taxonomy" id="68888"/>
    <lineage>
        <taxon>Eukaryota</taxon>
        <taxon>Metazoa</taxon>
        <taxon>Ecdysozoa</taxon>
        <taxon>Nematoda</taxon>
        <taxon>Enoplea</taxon>
        <taxon>Dorylaimia</taxon>
        <taxon>Trichinellida</taxon>
        <taxon>Trichuridae</taxon>
        <taxon>Trichuris</taxon>
    </lineage>
</organism>
<evidence type="ECO:0008006" key="3">
    <source>
        <dbReference type="Google" id="ProtNLM"/>
    </source>
</evidence>